<accession>A0A939H8U1</accession>
<organism evidence="2 3">
    <name type="scientific">Proteiniclasticum aestuarii</name>
    <dbReference type="NCBI Taxonomy" id="2817862"/>
    <lineage>
        <taxon>Bacteria</taxon>
        <taxon>Bacillati</taxon>
        <taxon>Bacillota</taxon>
        <taxon>Clostridia</taxon>
        <taxon>Eubacteriales</taxon>
        <taxon>Clostridiaceae</taxon>
        <taxon>Proteiniclasticum</taxon>
    </lineage>
</organism>
<feature type="transmembrane region" description="Helical" evidence="1">
    <location>
        <begin position="7"/>
        <end position="31"/>
    </location>
</feature>
<dbReference type="RefSeq" id="WP_207598627.1">
    <property type="nucleotide sequence ID" value="NZ_JAFNJU010000002.1"/>
</dbReference>
<feature type="transmembrane region" description="Helical" evidence="1">
    <location>
        <begin position="77"/>
        <end position="95"/>
    </location>
</feature>
<evidence type="ECO:0000313" key="2">
    <source>
        <dbReference type="EMBL" id="MBO1264108.1"/>
    </source>
</evidence>
<keyword evidence="1" id="KW-0472">Membrane</keyword>
<comment type="caution">
    <text evidence="2">The sequence shown here is derived from an EMBL/GenBank/DDBJ whole genome shotgun (WGS) entry which is preliminary data.</text>
</comment>
<sequence length="169" mass="20050">MKYIWKTIWFIQAFLARLIPMILFFIVHAVGEVYTYTWDPLRLLDFKQIPVLFDSYLFLYGALGLIIVILFFMNLPIIARVMTVGIIGSQILFFFQKWDIYIYDLTDVDPYYDFYMRILLSIIAGFVLQVMWRVIKSSTRKLIYYVTVKTATKKRGVKNTKTPVRKSPN</sequence>
<evidence type="ECO:0000313" key="3">
    <source>
        <dbReference type="Proteomes" id="UP000664218"/>
    </source>
</evidence>
<keyword evidence="1" id="KW-1133">Transmembrane helix</keyword>
<evidence type="ECO:0000256" key="1">
    <source>
        <dbReference type="SAM" id="Phobius"/>
    </source>
</evidence>
<dbReference type="Proteomes" id="UP000664218">
    <property type="component" value="Unassembled WGS sequence"/>
</dbReference>
<keyword evidence="1" id="KW-0812">Transmembrane</keyword>
<gene>
    <name evidence="2" type="ORF">J3A84_03490</name>
</gene>
<feature type="transmembrane region" description="Helical" evidence="1">
    <location>
        <begin position="51"/>
        <end position="72"/>
    </location>
</feature>
<dbReference type="EMBL" id="JAFNJU010000002">
    <property type="protein sequence ID" value="MBO1264108.1"/>
    <property type="molecule type" value="Genomic_DNA"/>
</dbReference>
<keyword evidence="3" id="KW-1185">Reference proteome</keyword>
<name>A0A939H8U1_9CLOT</name>
<proteinExistence type="predicted"/>
<protein>
    <submittedName>
        <fullName evidence="2">Uncharacterized protein</fullName>
    </submittedName>
</protein>
<feature type="transmembrane region" description="Helical" evidence="1">
    <location>
        <begin position="115"/>
        <end position="135"/>
    </location>
</feature>
<dbReference type="AlphaFoldDB" id="A0A939H8U1"/>
<reference evidence="2" key="1">
    <citation type="submission" date="2021-03" db="EMBL/GenBank/DDBJ databases">
        <title>Proteiniclasticum marinus sp. nov., isolated from tidal flat sediment.</title>
        <authorList>
            <person name="Namirimu T."/>
            <person name="Yang J.-A."/>
            <person name="Yang S.-H."/>
            <person name="Kim Y.-J."/>
            <person name="Kwon K.K."/>
        </authorList>
    </citation>
    <scope>NUCLEOTIDE SEQUENCE</scope>
    <source>
        <strain evidence="2">SCR006</strain>
    </source>
</reference>